<comment type="caution">
    <text evidence="8">The sequence shown here is derived from an EMBL/GenBank/DDBJ whole genome shotgun (WGS) entry which is preliminary data.</text>
</comment>
<dbReference type="InterPro" id="IPR006620">
    <property type="entry name" value="Pro_4_hyd_alph"/>
</dbReference>
<evidence type="ECO:0000256" key="2">
    <source>
        <dbReference type="ARBA" id="ARBA00022723"/>
    </source>
</evidence>
<dbReference type="PANTHER" id="PTHR10869:SF242">
    <property type="entry name" value="PROLYL 4-HYDROXYLASE ALPHA SUBUNIT DOMAIN-CONTAINING PROTEIN"/>
    <property type="match status" value="1"/>
</dbReference>
<feature type="compositionally biased region" description="Polar residues" evidence="6">
    <location>
        <begin position="256"/>
        <end position="266"/>
    </location>
</feature>
<keyword evidence="5" id="KW-0408">Iron</keyword>
<dbReference type="SMART" id="SM00702">
    <property type="entry name" value="P4Hc"/>
    <property type="match status" value="1"/>
</dbReference>
<evidence type="ECO:0000313" key="9">
    <source>
        <dbReference type="Proteomes" id="UP001583186"/>
    </source>
</evidence>
<evidence type="ECO:0000256" key="3">
    <source>
        <dbReference type="ARBA" id="ARBA00022964"/>
    </source>
</evidence>
<dbReference type="PANTHER" id="PTHR10869">
    <property type="entry name" value="PROLYL 4-HYDROXYLASE ALPHA SUBUNIT"/>
    <property type="match status" value="1"/>
</dbReference>
<reference evidence="8 9" key="1">
    <citation type="journal article" date="2024" name="IMA Fungus">
        <title>IMA Genome - F19 : A genome assembly and annotation guide to empower mycologists, including annotated draft genome sequences of Ceratocystis pirilliformis, Diaporthe australafricana, Fusarium ophioides, Paecilomyces lecythidis, and Sporothrix stenoceras.</title>
        <authorList>
            <person name="Aylward J."/>
            <person name="Wilson A.M."/>
            <person name="Visagie C.M."/>
            <person name="Spraker J."/>
            <person name="Barnes I."/>
            <person name="Buitendag C."/>
            <person name="Ceriani C."/>
            <person name="Del Mar Angel L."/>
            <person name="du Plessis D."/>
            <person name="Fuchs T."/>
            <person name="Gasser K."/>
            <person name="Kramer D."/>
            <person name="Li W."/>
            <person name="Munsamy K."/>
            <person name="Piso A."/>
            <person name="Price J.L."/>
            <person name="Sonnekus B."/>
            <person name="Thomas C."/>
            <person name="van der Nest A."/>
            <person name="van Dijk A."/>
            <person name="van Heerden A."/>
            <person name="van Vuuren N."/>
            <person name="Yilmaz N."/>
            <person name="Duong T.A."/>
            <person name="van der Merwe N.A."/>
            <person name="Wingfield M.J."/>
            <person name="Wingfield B.D."/>
        </authorList>
    </citation>
    <scope>NUCLEOTIDE SEQUENCE [LARGE SCALE GENOMIC DNA]</scope>
    <source>
        <strain evidence="8 9">CMW 5346</strain>
    </source>
</reference>
<dbReference type="EMBL" id="JAWCUI010000005">
    <property type="protein sequence ID" value="KAL1902428.1"/>
    <property type="molecule type" value="Genomic_DNA"/>
</dbReference>
<evidence type="ECO:0000313" key="8">
    <source>
        <dbReference type="EMBL" id="KAL1902428.1"/>
    </source>
</evidence>
<evidence type="ECO:0000259" key="7">
    <source>
        <dbReference type="SMART" id="SM00702"/>
    </source>
</evidence>
<dbReference type="Gene3D" id="2.60.120.620">
    <property type="entry name" value="q2cbj1_9rhob like domain"/>
    <property type="match status" value="1"/>
</dbReference>
<feature type="region of interest" description="Disordered" evidence="6">
    <location>
        <begin position="107"/>
        <end position="126"/>
    </location>
</feature>
<keyword evidence="3" id="KW-0223">Dioxygenase</keyword>
<evidence type="ECO:0000256" key="6">
    <source>
        <dbReference type="SAM" id="MobiDB-lite"/>
    </source>
</evidence>
<dbReference type="InterPro" id="IPR044862">
    <property type="entry name" value="Pro_4_hyd_alph_FE2OG_OXY"/>
</dbReference>
<proteinExistence type="predicted"/>
<feature type="region of interest" description="Disordered" evidence="6">
    <location>
        <begin position="228"/>
        <end position="280"/>
    </location>
</feature>
<sequence>MVQTSQLLSAAIGAGLAYVGPTAYSLAAPRLPALLTTSPFFFQIHRSPPAERDPDSEPYDYECPVDQGYRTEIVSLDPLLIYIHDFVSPREAELVIRAGETLLQPSPVTGYGRDGPASQARTSWSAPLPDAADDAAVACVLRRAESFLGTILVPGRDDMGAAQLVHYDDGQKFDLHHDWFRQPRLSDADAAAGRRRLYNRVATFFVVLQANCTAGETYFPQAVVPGALKSRSTPEGKDPARPTGPRLEGFSADSDMAQSGSTAPSQNDEHTTQKVQTQSPLPIWREHENGGMAFRPIAGNALFWVNMFPNGTGDTRTLHAGLPVGEGTKTAMNIWPRAYFGPDA</sequence>
<gene>
    <name evidence="8" type="ORF">Sste5346_001409</name>
</gene>
<keyword evidence="4" id="KW-0560">Oxidoreductase</keyword>
<keyword evidence="9" id="KW-1185">Reference proteome</keyword>
<protein>
    <recommendedName>
        <fullName evidence="7">Prolyl 4-hydroxylase alpha subunit domain-containing protein</fullName>
    </recommendedName>
</protein>
<evidence type="ECO:0000256" key="4">
    <source>
        <dbReference type="ARBA" id="ARBA00023002"/>
    </source>
</evidence>
<dbReference type="Proteomes" id="UP001583186">
    <property type="component" value="Unassembled WGS sequence"/>
</dbReference>
<keyword evidence="2" id="KW-0479">Metal-binding</keyword>
<evidence type="ECO:0000256" key="1">
    <source>
        <dbReference type="ARBA" id="ARBA00001961"/>
    </source>
</evidence>
<feature type="domain" description="Prolyl 4-hydroxylase alpha subunit" evidence="7">
    <location>
        <begin position="78"/>
        <end position="337"/>
    </location>
</feature>
<accession>A0ABR3ZRK1</accession>
<name>A0ABR3ZRK1_9PEZI</name>
<organism evidence="8 9">
    <name type="scientific">Sporothrix stenoceras</name>
    <dbReference type="NCBI Taxonomy" id="5173"/>
    <lineage>
        <taxon>Eukaryota</taxon>
        <taxon>Fungi</taxon>
        <taxon>Dikarya</taxon>
        <taxon>Ascomycota</taxon>
        <taxon>Pezizomycotina</taxon>
        <taxon>Sordariomycetes</taxon>
        <taxon>Sordariomycetidae</taxon>
        <taxon>Ophiostomatales</taxon>
        <taxon>Ophiostomataceae</taxon>
        <taxon>Sporothrix</taxon>
    </lineage>
</organism>
<comment type="cofactor">
    <cofactor evidence="1">
        <name>L-ascorbate</name>
        <dbReference type="ChEBI" id="CHEBI:38290"/>
    </cofactor>
</comment>
<dbReference type="InterPro" id="IPR045054">
    <property type="entry name" value="P4HA-like"/>
</dbReference>
<dbReference type="Pfam" id="PF13640">
    <property type="entry name" value="2OG-FeII_Oxy_3"/>
    <property type="match status" value="1"/>
</dbReference>
<evidence type="ECO:0000256" key="5">
    <source>
        <dbReference type="ARBA" id="ARBA00023004"/>
    </source>
</evidence>